<organism evidence="6 7">
    <name type="scientific">Paraburkholderia bryophila</name>
    <dbReference type="NCBI Taxonomy" id="420952"/>
    <lineage>
        <taxon>Bacteria</taxon>
        <taxon>Pseudomonadati</taxon>
        <taxon>Pseudomonadota</taxon>
        <taxon>Betaproteobacteria</taxon>
        <taxon>Burkholderiales</taxon>
        <taxon>Burkholderiaceae</taxon>
        <taxon>Paraburkholderia</taxon>
    </lineage>
</organism>
<feature type="transmembrane region" description="Helical" evidence="4">
    <location>
        <begin position="54"/>
        <end position="77"/>
    </location>
</feature>
<accession>A0A329BMD4</accession>
<dbReference type="GO" id="GO:0022857">
    <property type="term" value="F:transmembrane transporter activity"/>
    <property type="evidence" value="ECO:0007669"/>
    <property type="project" value="InterPro"/>
</dbReference>
<sequence length="414" mass="42212">MKNAQANPAPPLAAMAGKTRSLVILLLCQVGAMSVWFSSSAVVAIVKQAQGLSALQATLLTSAVQAGFVVGTVTSALLSLADRFDPRRLFMASALTAGAVTASLAFMAPAGPPAILLRFITGICMAGVYPVGMRLAATWAKGDLGLLIGLLVGALTFGSASPHLLAALGGSNWRAIYGISAGCALLAGVAILLCGVGPGMARAVRIDWTALAAAWRNPALRLANLGYLGHMWELYAMWAWLAVFLQMSFAAAGLAQPRVAAEWLTFGAVAAGALGAWLGGVLADRLGRTTLTVGAMAISGACAALMGWLPGAPVWLIATVALCWGVSVIADSAQFSASIAELAEPASIGTLLTAQTCAGFLLTLVSIHLVPDVVALAGWRGAFGMLAIGPALGCVAMLRLRGLPDARRLAGGRR</sequence>
<evidence type="ECO:0000313" key="6">
    <source>
        <dbReference type="EMBL" id="RAS23439.1"/>
    </source>
</evidence>
<keyword evidence="1 4" id="KW-0812">Transmembrane</keyword>
<comment type="caution">
    <text evidence="6">The sequence shown here is derived from an EMBL/GenBank/DDBJ whole genome shotgun (WGS) entry which is preliminary data.</text>
</comment>
<dbReference type="PANTHER" id="PTHR23521">
    <property type="entry name" value="TRANSPORTER MFS SUPERFAMILY"/>
    <property type="match status" value="1"/>
</dbReference>
<feature type="transmembrane region" description="Helical" evidence="4">
    <location>
        <begin position="348"/>
        <end position="370"/>
    </location>
</feature>
<gene>
    <name evidence="6" type="ORF">BX591_12045</name>
</gene>
<dbReference type="Proteomes" id="UP000248918">
    <property type="component" value="Unassembled WGS sequence"/>
</dbReference>
<name>A0A329BMD4_9BURK</name>
<evidence type="ECO:0000256" key="4">
    <source>
        <dbReference type="SAM" id="Phobius"/>
    </source>
</evidence>
<dbReference type="InterPro" id="IPR036259">
    <property type="entry name" value="MFS_trans_sf"/>
</dbReference>
<keyword evidence="3 4" id="KW-0472">Membrane</keyword>
<evidence type="ECO:0000256" key="3">
    <source>
        <dbReference type="ARBA" id="ARBA00023136"/>
    </source>
</evidence>
<feature type="transmembrane region" description="Helical" evidence="4">
    <location>
        <begin position="382"/>
        <end position="400"/>
    </location>
</feature>
<dbReference type="Pfam" id="PF07690">
    <property type="entry name" value="MFS_1"/>
    <property type="match status" value="1"/>
</dbReference>
<feature type="transmembrane region" description="Helical" evidence="4">
    <location>
        <begin position="290"/>
        <end position="309"/>
    </location>
</feature>
<protein>
    <submittedName>
        <fullName evidence="6">Nitrate/nitrite transporter NarK</fullName>
    </submittedName>
</protein>
<dbReference type="PROSITE" id="PS50850">
    <property type="entry name" value="MFS"/>
    <property type="match status" value="1"/>
</dbReference>
<evidence type="ECO:0000256" key="2">
    <source>
        <dbReference type="ARBA" id="ARBA00022989"/>
    </source>
</evidence>
<feature type="transmembrane region" description="Helical" evidence="4">
    <location>
        <begin position="261"/>
        <end position="283"/>
    </location>
</feature>
<reference evidence="6 7" key="1">
    <citation type="submission" date="2018-06" db="EMBL/GenBank/DDBJ databases">
        <title>Genomic Encyclopedia of Type Strains, Phase III (KMG-III): the genomes of soil and plant-associated and newly described type strains.</title>
        <authorList>
            <person name="Whitman W."/>
        </authorList>
    </citation>
    <scope>NUCLEOTIDE SEQUENCE [LARGE SCALE GENOMIC DNA]</scope>
    <source>
        <strain evidence="6 7">LMG 23644</strain>
    </source>
</reference>
<dbReference type="GO" id="GO:0005886">
    <property type="term" value="C:plasma membrane"/>
    <property type="evidence" value="ECO:0007669"/>
    <property type="project" value="TreeGrafter"/>
</dbReference>
<dbReference type="PANTHER" id="PTHR23521:SF3">
    <property type="entry name" value="MFS TRANSPORTER"/>
    <property type="match status" value="1"/>
</dbReference>
<dbReference type="Gene3D" id="1.20.1250.20">
    <property type="entry name" value="MFS general substrate transporter like domains"/>
    <property type="match status" value="2"/>
</dbReference>
<evidence type="ECO:0000256" key="1">
    <source>
        <dbReference type="ARBA" id="ARBA00022692"/>
    </source>
</evidence>
<proteinExistence type="predicted"/>
<dbReference type="InterPro" id="IPR011701">
    <property type="entry name" value="MFS"/>
</dbReference>
<feature type="transmembrane region" description="Helical" evidence="4">
    <location>
        <begin position="144"/>
        <end position="169"/>
    </location>
</feature>
<dbReference type="SUPFAM" id="SSF103473">
    <property type="entry name" value="MFS general substrate transporter"/>
    <property type="match status" value="1"/>
</dbReference>
<dbReference type="InterPro" id="IPR020846">
    <property type="entry name" value="MFS_dom"/>
</dbReference>
<keyword evidence="2 4" id="KW-1133">Transmembrane helix</keyword>
<dbReference type="RefSeq" id="WP_208459642.1">
    <property type="nucleotide sequence ID" value="NZ_CADFFP010000022.1"/>
</dbReference>
<evidence type="ECO:0000313" key="7">
    <source>
        <dbReference type="Proteomes" id="UP000248918"/>
    </source>
</evidence>
<evidence type="ECO:0000259" key="5">
    <source>
        <dbReference type="PROSITE" id="PS50850"/>
    </source>
</evidence>
<feature type="transmembrane region" description="Helical" evidence="4">
    <location>
        <begin position="315"/>
        <end position="336"/>
    </location>
</feature>
<dbReference type="EMBL" id="QLTK01000020">
    <property type="protein sequence ID" value="RAS23439.1"/>
    <property type="molecule type" value="Genomic_DNA"/>
</dbReference>
<feature type="transmembrane region" description="Helical" evidence="4">
    <location>
        <begin position="175"/>
        <end position="196"/>
    </location>
</feature>
<feature type="domain" description="Major facilitator superfamily (MFS) profile" evidence="5">
    <location>
        <begin position="219"/>
        <end position="414"/>
    </location>
</feature>
<feature type="transmembrane region" description="Helical" evidence="4">
    <location>
        <begin position="89"/>
        <end position="108"/>
    </location>
</feature>
<dbReference type="AlphaFoldDB" id="A0A329BMD4"/>
<feature type="transmembrane region" description="Helical" evidence="4">
    <location>
        <begin position="114"/>
        <end position="132"/>
    </location>
</feature>